<dbReference type="PANTHER" id="PTHR22883">
    <property type="entry name" value="ZINC FINGER DHHC DOMAIN CONTAINING PROTEIN"/>
    <property type="match status" value="1"/>
</dbReference>
<keyword evidence="4 8" id="KW-1133">Transmembrane helix</keyword>
<dbReference type="InterPro" id="IPR039859">
    <property type="entry name" value="PFA4/ZDH16/20/ERF2-like"/>
</dbReference>
<evidence type="ECO:0000256" key="2">
    <source>
        <dbReference type="ARBA" id="ARBA00022679"/>
    </source>
</evidence>
<reference evidence="11 12" key="1">
    <citation type="submission" date="2016-02" db="EMBL/GenBank/DDBJ databases">
        <title>Genome analysis of coral dinoflagellate symbionts highlights evolutionary adaptations to a symbiotic lifestyle.</title>
        <authorList>
            <person name="Aranda M."/>
            <person name="Li Y."/>
            <person name="Liew Y.J."/>
            <person name="Baumgarten S."/>
            <person name="Simakov O."/>
            <person name="Wilson M."/>
            <person name="Piel J."/>
            <person name="Ashoor H."/>
            <person name="Bougouffa S."/>
            <person name="Bajic V.B."/>
            <person name="Ryu T."/>
            <person name="Ravasi T."/>
            <person name="Bayer T."/>
            <person name="Micklem G."/>
            <person name="Kim H."/>
            <person name="Bhak J."/>
            <person name="Lajeunesse T.C."/>
            <person name="Voolstra C.R."/>
        </authorList>
    </citation>
    <scope>NUCLEOTIDE SEQUENCE [LARGE SCALE GENOMIC DNA]</scope>
    <source>
        <strain evidence="11 12">CCMP2467</strain>
    </source>
</reference>
<evidence type="ECO:0000256" key="7">
    <source>
        <dbReference type="SAM" id="MobiDB-lite"/>
    </source>
</evidence>
<feature type="transmembrane region" description="Helical" evidence="8">
    <location>
        <begin position="1323"/>
        <end position="1350"/>
    </location>
</feature>
<dbReference type="GO" id="GO:0006612">
    <property type="term" value="P:protein targeting to membrane"/>
    <property type="evidence" value="ECO:0007669"/>
    <property type="project" value="TreeGrafter"/>
</dbReference>
<sequence>MLHTFFLFAQLVELQGQLSLVCSGISPTIPGRVTLYFGSRAAPSEPLAGGVKVRSPAGLETTQAFEVQCAPAQPIDPSRTTSSQWAQAITDACSSGEAKGRLIGDQNSKITCYKRYPDIEPLDSETGGNFHLVAVGETNDASTDLVPSTAAGLVRSFWVVPIDDMAPGWLALGQDPDGPLPMEPCPDLPAAGRTVREMYPCSVGLAGRWWWFHLAPAGAGSGCTTPPVSKKRKSDIKTDSVQAFCSNVPDGFLCPIVCSSSQRARRPFGVVQCQDGSWSISVKCRRSDRVCVSGVSPVQVETKNGRSLRLSGIIPDSKSECDLFSRKGKKCGALCAGQGEVSTGQVKCSSGRRRQVYWKALNKFDCLPASTDSLVNQPTIVHMEPGDRDSIQITADVIRDPTKILSPINTFFFREPTETMSCTALRNALELTRNRQDDEADDPDEDEEDDEEEDSGADEGGSCDADADFVQESNHCFPGEAGSGCAACSGEDFGNRDCWSSGSRSRECAGSPRSGDYLSCPFSGQFDGKAEACFAKPPEGYCVKKVCAFHGSQKSCRSYNPPTSGLFCVGDAEVQEPIDHVVIRYTCCNPNLLTFIGSCGRGSSGAGRRLVVSGPSRSSVFSVMAGAQNLAGTSWSLPSLLSCAPISLSSQLDKEKYEIPQKCSNLLPGESCEVGCGSKYLLQRKTGQGTFTCQWGLNRPPAGTLPECKLKPSGENTLQGKAQVDTTTTTTAIPPLCEVCAEIGNYADSRFEQCRFWGDPHITKSWRPKSRFNFQDTGIHRYARSNMCAGNFELHVFQCQYNRGRNAVAIGFAARMNGNETVFISDRRVETSGGVFVEPDAGILNDRAGVNVQSQDECVFFNVNVKHITKQPGFLHNFKLHMLGEDITADGICGAADLKSQYIAPSSPDMIFTREQHQYLCDTCVGAGATPPRGCSPDPADPPDFPSGCDFLAPLSGIDQVCTTEDDGRVAGLEDNGRNCAVYAVLNKKKSCNEYCRERGSTCVAAKSDRGPCKFPSSFNNEKCSKSNMYDVHCVCQKPDNTNPGTTPIQACEASDVTLQQAEGLCRANDFLQTAVFPPRYEEEGSKTTTEQDEADDMLKVPLIQQPWVDILATISRASIIILVEAMGCRTSRAIPAQGPQHYDKVLPEPLAATDEVAQGEDLELGPEALPAATLLTSKSLQQVEEAMDKKHRHEETSPSAHTGRSASTKADRPFVYCGVDVQPALPVVLPTSTVLASAFTLFVLKSHMVLAGMFGLLSLTAHCCMAYCASSDPGQIAEDPSEQGGALPPRAHKSWLYPKPILRHDHYCRWLHNVIGLRNHRAFIAMLVSLAMLVMAGLLADAWFLFSLLHKGIRAWPIEALSLLHLGFCSLFLRLELQILRIQVGLVSRNELNSEWKEDFFWTAPSGVPAKELEVEEYNELLDVEALVYDASRNEFDNGCFNNCWIFWCHSRSETSGDW</sequence>
<dbReference type="EMBL" id="LSRX01000963">
    <property type="protein sequence ID" value="OLP85682.1"/>
    <property type="molecule type" value="Genomic_DNA"/>
</dbReference>
<evidence type="ECO:0000256" key="6">
    <source>
        <dbReference type="ARBA" id="ARBA00023315"/>
    </source>
</evidence>
<keyword evidence="3 8" id="KW-0812">Transmembrane</keyword>
<dbReference type="Pfam" id="PF01529">
    <property type="entry name" value="DHHC"/>
    <property type="match status" value="1"/>
</dbReference>
<evidence type="ECO:0000256" key="8">
    <source>
        <dbReference type="SAM" id="Phobius"/>
    </source>
</evidence>
<dbReference type="InterPro" id="IPR001594">
    <property type="entry name" value="Palmitoyltrfase_DHHC"/>
</dbReference>
<dbReference type="GO" id="GO:0005783">
    <property type="term" value="C:endoplasmic reticulum"/>
    <property type="evidence" value="ECO:0007669"/>
    <property type="project" value="TreeGrafter"/>
</dbReference>
<dbReference type="OrthoDB" id="412287at2759"/>
<feature type="region of interest" description="Disordered" evidence="7">
    <location>
        <begin position="431"/>
        <end position="464"/>
    </location>
</feature>
<dbReference type="GO" id="GO:0019706">
    <property type="term" value="F:protein-cysteine S-palmitoyltransferase activity"/>
    <property type="evidence" value="ECO:0007669"/>
    <property type="project" value="TreeGrafter"/>
</dbReference>
<evidence type="ECO:0000256" key="9">
    <source>
        <dbReference type="SAM" id="SignalP"/>
    </source>
</evidence>
<comment type="subcellular location">
    <subcellularLocation>
        <location evidence="1">Membrane</location>
        <topology evidence="1">Multi-pass membrane protein</topology>
    </subcellularLocation>
</comment>
<keyword evidence="5 8" id="KW-0472">Membrane</keyword>
<accession>A0A1Q9CRZ5</accession>
<feature type="compositionally biased region" description="Polar residues" evidence="7">
    <location>
        <begin position="1198"/>
        <end position="1208"/>
    </location>
</feature>
<feature type="domain" description="Palmitoyltransferase DHHC" evidence="10">
    <location>
        <begin position="1289"/>
        <end position="1396"/>
    </location>
</feature>
<keyword evidence="9" id="KW-0732">Signal</keyword>
<feature type="compositionally biased region" description="Acidic residues" evidence="7">
    <location>
        <begin position="438"/>
        <end position="457"/>
    </location>
</feature>
<keyword evidence="2 11" id="KW-0808">Transferase</keyword>
<keyword evidence="6" id="KW-0012">Acyltransferase</keyword>
<evidence type="ECO:0000259" key="10">
    <source>
        <dbReference type="Pfam" id="PF01529"/>
    </source>
</evidence>
<dbReference type="GO" id="GO:0016020">
    <property type="term" value="C:membrane"/>
    <property type="evidence" value="ECO:0007669"/>
    <property type="project" value="UniProtKB-SubCell"/>
</dbReference>
<dbReference type="Proteomes" id="UP000186817">
    <property type="component" value="Unassembled WGS sequence"/>
</dbReference>
<evidence type="ECO:0000256" key="4">
    <source>
        <dbReference type="ARBA" id="ARBA00022989"/>
    </source>
</evidence>
<dbReference type="GO" id="GO:0005794">
    <property type="term" value="C:Golgi apparatus"/>
    <property type="evidence" value="ECO:0007669"/>
    <property type="project" value="TreeGrafter"/>
</dbReference>
<feature type="signal peptide" evidence="9">
    <location>
        <begin position="1"/>
        <end position="16"/>
    </location>
</feature>
<evidence type="ECO:0000313" key="11">
    <source>
        <dbReference type="EMBL" id="OLP85682.1"/>
    </source>
</evidence>
<organism evidence="11 12">
    <name type="scientific">Symbiodinium microadriaticum</name>
    <name type="common">Dinoflagellate</name>
    <name type="synonym">Zooxanthella microadriatica</name>
    <dbReference type="NCBI Taxonomy" id="2951"/>
    <lineage>
        <taxon>Eukaryota</taxon>
        <taxon>Sar</taxon>
        <taxon>Alveolata</taxon>
        <taxon>Dinophyceae</taxon>
        <taxon>Suessiales</taxon>
        <taxon>Symbiodiniaceae</taxon>
        <taxon>Symbiodinium</taxon>
    </lineage>
</organism>
<feature type="chain" id="PRO_5012367329" evidence="9">
    <location>
        <begin position="17"/>
        <end position="1460"/>
    </location>
</feature>
<dbReference type="PROSITE" id="PS50216">
    <property type="entry name" value="DHHC"/>
    <property type="match status" value="1"/>
</dbReference>
<protein>
    <submittedName>
        <fullName evidence="11">Palmitoyltransferase ERF2</fullName>
    </submittedName>
</protein>
<evidence type="ECO:0000256" key="1">
    <source>
        <dbReference type="ARBA" id="ARBA00004141"/>
    </source>
</evidence>
<gene>
    <name evidence="11" type="primary">ERF2</name>
    <name evidence="11" type="ORF">AK812_SmicGene33318</name>
</gene>
<comment type="caution">
    <text evidence="11">The sequence shown here is derived from an EMBL/GenBank/DDBJ whole genome shotgun (WGS) entry which is preliminary data.</text>
</comment>
<feature type="region of interest" description="Disordered" evidence="7">
    <location>
        <begin position="1184"/>
        <end position="1208"/>
    </location>
</feature>
<name>A0A1Q9CRZ5_SYMMI</name>
<evidence type="ECO:0000256" key="5">
    <source>
        <dbReference type="ARBA" id="ARBA00023136"/>
    </source>
</evidence>
<proteinExistence type="predicted"/>
<evidence type="ECO:0000313" key="12">
    <source>
        <dbReference type="Proteomes" id="UP000186817"/>
    </source>
</evidence>
<keyword evidence="12" id="KW-1185">Reference proteome</keyword>
<evidence type="ECO:0000256" key="3">
    <source>
        <dbReference type="ARBA" id="ARBA00022692"/>
    </source>
</evidence>